<evidence type="ECO:0000313" key="4">
    <source>
        <dbReference type="Proteomes" id="UP000465785"/>
    </source>
</evidence>
<name>A0A9W4FHC1_9MYCO</name>
<dbReference type="KEGG" id="mgau:MGALJ_42820"/>
<protein>
    <submittedName>
        <fullName evidence="3">Transcription elongation factor GreA</fullName>
    </submittedName>
</protein>
<evidence type="ECO:0000313" key="3">
    <source>
        <dbReference type="EMBL" id="BBY94613.1"/>
    </source>
</evidence>
<evidence type="ECO:0000259" key="2">
    <source>
        <dbReference type="Pfam" id="PF01272"/>
    </source>
</evidence>
<feature type="domain" description="Transcription elongation factor GreA/GreB C-terminal" evidence="2">
    <location>
        <begin position="70"/>
        <end position="138"/>
    </location>
</feature>
<reference evidence="3 4" key="1">
    <citation type="journal article" date="2019" name="Emerg. Microbes Infect.">
        <title>Comprehensive subspecies identification of 175 nontuberculous mycobacteria species based on 7547 genomic profiles.</title>
        <authorList>
            <person name="Matsumoto Y."/>
            <person name="Kinjo T."/>
            <person name="Motooka D."/>
            <person name="Nabeya D."/>
            <person name="Jung N."/>
            <person name="Uechi K."/>
            <person name="Horii T."/>
            <person name="Iida T."/>
            <person name="Fujita J."/>
            <person name="Nakamura S."/>
        </authorList>
    </citation>
    <scope>NUCLEOTIDE SEQUENCE [LARGE SCALE GENOMIC DNA]</scope>
    <source>
        <strain evidence="3 4">JCM 6399</strain>
    </source>
</reference>
<dbReference type="GO" id="GO:0032784">
    <property type="term" value="P:regulation of DNA-templated transcription elongation"/>
    <property type="evidence" value="ECO:0007669"/>
    <property type="project" value="InterPro"/>
</dbReference>
<feature type="region of interest" description="Disordered" evidence="1">
    <location>
        <begin position="142"/>
        <end position="172"/>
    </location>
</feature>
<dbReference type="Pfam" id="PF01272">
    <property type="entry name" value="GreA_GreB"/>
    <property type="match status" value="1"/>
</dbReference>
<dbReference type="RefSeq" id="WP_232076235.1">
    <property type="nucleotide sequence ID" value="NZ_AP022601.1"/>
</dbReference>
<dbReference type="Gene3D" id="3.10.50.30">
    <property type="entry name" value="Transcription elongation factor, GreA/GreB, C-terminal domain"/>
    <property type="match status" value="1"/>
</dbReference>
<accession>A0A9W4FHC1</accession>
<keyword evidence="3" id="KW-0648">Protein biosynthesis</keyword>
<dbReference type="GO" id="GO:0003746">
    <property type="term" value="F:translation elongation factor activity"/>
    <property type="evidence" value="ECO:0007669"/>
    <property type="project" value="UniProtKB-KW"/>
</dbReference>
<sequence>MTRQARIRLKKELATLRGRPGIEVPDDYMDTDENRDDYRARQSRIGAIETLLTDAIVVDDSTDDRIAAPDMAITVYYDDSGHIDTFVLGGYGAGDHDNKIYPLRSPIGRAVAGARPGEHRTCTLPGTAPIAVTVLKVEPASRGRLNKHPTSASPAQRAPHSKAGPYNGDRAA</sequence>
<keyword evidence="3" id="KW-0251">Elongation factor</keyword>
<dbReference type="AlphaFoldDB" id="A0A9W4FHC1"/>
<dbReference type="GO" id="GO:0003677">
    <property type="term" value="F:DNA binding"/>
    <property type="evidence" value="ECO:0007669"/>
    <property type="project" value="InterPro"/>
</dbReference>
<evidence type="ECO:0000256" key="1">
    <source>
        <dbReference type="SAM" id="MobiDB-lite"/>
    </source>
</evidence>
<gene>
    <name evidence="3" type="ORF">MGALJ_42820</name>
</gene>
<dbReference type="EMBL" id="AP022601">
    <property type="protein sequence ID" value="BBY94613.1"/>
    <property type="molecule type" value="Genomic_DNA"/>
</dbReference>
<organism evidence="3 4">
    <name type="scientific">Mycobacterium gallinarum</name>
    <dbReference type="NCBI Taxonomy" id="39689"/>
    <lineage>
        <taxon>Bacteria</taxon>
        <taxon>Bacillati</taxon>
        <taxon>Actinomycetota</taxon>
        <taxon>Actinomycetes</taxon>
        <taxon>Mycobacteriales</taxon>
        <taxon>Mycobacteriaceae</taxon>
        <taxon>Mycobacterium</taxon>
    </lineage>
</organism>
<dbReference type="SUPFAM" id="SSF54534">
    <property type="entry name" value="FKBP-like"/>
    <property type="match status" value="1"/>
</dbReference>
<proteinExistence type="predicted"/>
<dbReference type="Proteomes" id="UP000465785">
    <property type="component" value="Chromosome"/>
</dbReference>
<dbReference type="InterPro" id="IPR036953">
    <property type="entry name" value="GreA/GreB_C_sf"/>
</dbReference>
<dbReference type="InterPro" id="IPR001437">
    <property type="entry name" value="Tscrpt_elong_fac_GreA/B_C"/>
</dbReference>
<keyword evidence="4" id="KW-1185">Reference proteome</keyword>